<keyword evidence="3" id="KW-1185">Reference proteome</keyword>
<dbReference type="EMBL" id="OZ034819">
    <property type="protein sequence ID" value="CAL1395772.1"/>
    <property type="molecule type" value="Genomic_DNA"/>
</dbReference>
<evidence type="ECO:0000256" key="1">
    <source>
        <dbReference type="SAM" id="MobiDB-lite"/>
    </source>
</evidence>
<name>A0AAV2FCQ6_9ROSI</name>
<feature type="compositionally biased region" description="Basic residues" evidence="1">
    <location>
        <begin position="1"/>
        <end position="17"/>
    </location>
</feature>
<sequence length="66" mass="7642">MAQFRHRNLRRHHRRTLREKNKQKETAKSTLLRTFSQIYQLPSVSPFTKSVVAGSSSDACSYPSGY</sequence>
<dbReference type="Proteomes" id="UP001497516">
    <property type="component" value="Chromosome 6"/>
</dbReference>
<reference evidence="2 3" key="1">
    <citation type="submission" date="2024-04" db="EMBL/GenBank/DDBJ databases">
        <authorList>
            <person name="Fracassetti M."/>
        </authorList>
    </citation>
    <scope>NUCLEOTIDE SEQUENCE [LARGE SCALE GENOMIC DNA]</scope>
</reference>
<evidence type="ECO:0000313" key="2">
    <source>
        <dbReference type="EMBL" id="CAL1395772.1"/>
    </source>
</evidence>
<gene>
    <name evidence="2" type="ORF">LTRI10_LOCUS36177</name>
</gene>
<protein>
    <submittedName>
        <fullName evidence="2">Uncharacterized protein</fullName>
    </submittedName>
</protein>
<evidence type="ECO:0000313" key="3">
    <source>
        <dbReference type="Proteomes" id="UP001497516"/>
    </source>
</evidence>
<accession>A0AAV2FCQ6</accession>
<dbReference type="AlphaFoldDB" id="A0AAV2FCQ6"/>
<proteinExistence type="predicted"/>
<feature type="region of interest" description="Disordered" evidence="1">
    <location>
        <begin position="1"/>
        <end position="29"/>
    </location>
</feature>
<organism evidence="2 3">
    <name type="scientific">Linum trigynum</name>
    <dbReference type="NCBI Taxonomy" id="586398"/>
    <lineage>
        <taxon>Eukaryota</taxon>
        <taxon>Viridiplantae</taxon>
        <taxon>Streptophyta</taxon>
        <taxon>Embryophyta</taxon>
        <taxon>Tracheophyta</taxon>
        <taxon>Spermatophyta</taxon>
        <taxon>Magnoliopsida</taxon>
        <taxon>eudicotyledons</taxon>
        <taxon>Gunneridae</taxon>
        <taxon>Pentapetalae</taxon>
        <taxon>rosids</taxon>
        <taxon>fabids</taxon>
        <taxon>Malpighiales</taxon>
        <taxon>Linaceae</taxon>
        <taxon>Linum</taxon>
    </lineage>
</organism>
<feature type="compositionally biased region" description="Basic and acidic residues" evidence="1">
    <location>
        <begin position="18"/>
        <end position="27"/>
    </location>
</feature>